<organism evidence="2 3">
    <name type="scientific">Glutamicibacter nicotianae</name>
    <name type="common">Arthrobacter nicotianae</name>
    <dbReference type="NCBI Taxonomy" id="37929"/>
    <lineage>
        <taxon>Bacteria</taxon>
        <taxon>Bacillati</taxon>
        <taxon>Actinomycetota</taxon>
        <taxon>Actinomycetes</taxon>
        <taxon>Micrococcales</taxon>
        <taxon>Micrococcaceae</taxon>
        <taxon>Glutamicibacter</taxon>
    </lineage>
</organism>
<dbReference type="InterPro" id="IPR024072">
    <property type="entry name" value="DHFR-like_dom_sf"/>
</dbReference>
<name>A0ABQ0RGJ0_GLUNI</name>
<feature type="domain" description="Bacterial bifunctional deaminase-reductase C-terminal" evidence="1">
    <location>
        <begin position="3"/>
        <end position="173"/>
    </location>
</feature>
<reference evidence="2 3" key="1">
    <citation type="submission" date="2019-06" db="EMBL/GenBank/DDBJ databases">
        <title>Whole genome shotgun sequence of Glutamicibacter nicotianae NBRC 14234.</title>
        <authorList>
            <person name="Hosoyama A."/>
            <person name="Uohara A."/>
            <person name="Ohji S."/>
            <person name="Ichikawa N."/>
        </authorList>
    </citation>
    <scope>NUCLEOTIDE SEQUENCE [LARGE SCALE GENOMIC DNA]</scope>
    <source>
        <strain evidence="2 3">NBRC 14234</strain>
    </source>
</reference>
<dbReference type="EMBL" id="BJNE01000001">
    <property type="protein sequence ID" value="GEC10913.1"/>
    <property type="molecule type" value="Genomic_DNA"/>
</dbReference>
<evidence type="ECO:0000313" key="2">
    <source>
        <dbReference type="EMBL" id="GEC10913.1"/>
    </source>
</evidence>
<comment type="caution">
    <text evidence="2">The sequence shown here is derived from an EMBL/GenBank/DDBJ whole genome shotgun (WGS) entry which is preliminary data.</text>
</comment>
<gene>
    <name evidence="2" type="ORF">ANI01nite_01160</name>
</gene>
<dbReference type="Proteomes" id="UP000316242">
    <property type="component" value="Unassembled WGS sequence"/>
</dbReference>
<dbReference type="SUPFAM" id="SSF53597">
    <property type="entry name" value="Dihydrofolate reductase-like"/>
    <property type="match status" value="1"/>
</dbReference>
<dbReference type="Gene3D" id="3.40.430.10">
    <property type="entry name" value="Dihydrofolate Reductase, subunit A"/>
    <property type="match status" value="1"/>
</dbReference>
<sequence>MGKIIFDAAVTLNGYLGDENHSLQWLFDVPGAHEPDPDLLPKNVGVHVEGANTYMWLIENEGFIENPQKWQEYYRGITTYVFTSRDLPIPEGADVRLVNGSVEEYLPEIRETAGEKNIWVLGGGELLGQFLDIDALDSLALTVAPAALPAGAALLPRNIGSDRLELAEARKAGPFARLVYRVLPTT</sequence>
<dbReference type="RefSeq" id="WP_141355279.1">
    <property type="nucleotide sequence ID" value="NZ_BAAAWM010000001.1"/>
</dbReference>
<dbReference type="Pfam" id="PF01872">
    <property type="entry name" value="RibD_C"/>
    <property type="match status" value="1"/>
</dbReference>
<accession>A0ABQ0RGJ0</accession>
<keyword evidence="3" id="KW-1185">Reference proteome</keyword>
<dbReference type="InterPro" id="IPR002734">
    <property type="entry name" value="RibDG_C"/>
</dbReference>
<evidence type="ECO:0000313" key="3">
    <source>
        <dbReference type="Proteomes" id="UP000316242"/>
    </source>
</evidence>
<evidence type="ECO:0000259" key="1">
    <source>
        <dbReference type="Pfam" id="PF01872"/>
    </source>
</evidence>
<protein>
    <recommendedName>
        <fullName evidence="1">Bacterial bifunctional deaminase-reductase C-terminal domain-containing protein</fullName>
    </recommendedName>
</protein>
<proteinExistence type="predicted"/>